<dbReference type="GO" id="GO:0006950">
    <property type="term" value="P:response to stress"/>
    <property type="evidence" value="ECO:0007669"/>
    <property type="project" value="TreeGrafter"/>
</dbReference>
<name>A0A545B0H2_9ACTN</name>
<evidence type="ECO:0000313" key="3">
    <source>
        <dbReference type="Proteomes" id="UP000317982"/>
    </source>
</evidence>
<comment type="caution">
    <text evidence="2">The sequence shown here is derived from an EMBL/GenBank/DDBJ whole genome shotgun (WGS) entry which is preliminary data.</text>
</comment>
<keyword evidence="3" id="KW-1185">Reference proteome</keyword>
<dbReference type="RefSeq" id="WP_142702681.1">
    <property type="nucleotide sequence ID" value="NZ_VIRS01000001.1"/>
</dbReference>
<dbReference type="PANTHER" id="PTHR33164">
    <property type="entry name" value="TRANSCRIPTIONAL REGULATOR, MARR FAMILY"/>
    <property type="match status" value="1"/>
</dbReference>
<proteinExistence type="predicted"/>
<dbReference type="PRINTS" id="PR00598">
    <property type="entry name" value="HTHMARR"/>
</dbReference>
<dbReference type="Proteomes" id="UP000317982">
    <property type="component" value="Unassembled WGS sequence"/>
</dbReference>
<reference evidence="2 3" key="1">
    <citation type="submission" date="2019-07" db="EMBL/GenBank/DDBJ databases">
        <title>Cryptosporangium phraense sp. nov., isolated from plant litter.</title>
        <authorList>
            <person name="Suriyachadkun C."/>
        </authorList>
    </citation>
    <scope>NUCLEOTIDE SEQUENCE [LARGE SCALE GENOMIC DNA]</scope>
    <source>
        <strain evidence="2 3">A-T 5661</strain>
    </source>
</reference>
<dbReference type="GO" id="GO:0003700">
    <property type="term" value="F:DNA-binding transcription factor activity"/>
    <property type="evidence" value="ECO:0007669"/>
    <property type="project" value="InterPro"/>
</dbReference>
<dbReference type="InterPro" id="IPR039422">
    <property type="entry name" value="MarR/SlyA-like"/>
</dbReference>
<dbReference type="Gene3D" id="1.10.10.10">
    <property type="entry name" value="Winged helix-like DNA-binding domain superfamily/Winged helix DNA-binding domain"/>
    <property type="match status" value="1"/>
</dbReference>
<dbReference type="AlphaFoldDB" id="A0A545B0H2"/>
<evidence type="ECO:0000313" key="2">
    <source>
        <dbReference type="EMBL" id="TQS47058.1"/>
    </source>
</evidence>
<dbReference type="InterPro" id="IPR000835">
    <property type="entry name" value="HTH_MarR-typ"/>
</dbReference>
<sequence length="143" mass="15609">MQEPAFSRLPALPSWLLSQAALRAGRLVADGFAAEGARGYHYRLLGTLAEAGPSSQAELGRRSGIHLSDVVAALNELEADGYVKRAPDPADKRRNVVTVTPKGDERLRKLDEKIAAVQDDVLAPLDETERTQLVELLRRLLEA</sequence>
<accession>A0A545B0H2</accession>
<dbReference type="InterPro" id="IPR036390">
    <property type="entry name" value="WH_DNA-bd_sf"/>
</dbReference>
<feature type="domain" description="HTH marR-type" evidence="1">
    <location>
        <begin position="10"/>
        <end position="142"/>
    </location>
</feature>
<dbReference type="InterPro" id="IPR036388">
    <property type="entry name" value="WH-like_DNA-bd_sf"/>
</dbReference>
<organism evidence="2 3">
    <name type="scientific">Cryptosporangium phraense</name>
    <dbReference type="NCBI Taxonomy" id="2593070"/>
    <lineage>
        <taxon>Bacteria</taxon>
        <taxon>Bacillati</taxon>
        <taxon>Actinomycetota</taxon>
        <taxon>Actinomycetes</taxon>
        <taxon>Cryptosporangiales</taxon>
        <taxon>Cryptosporangiaceae</taxon>
        <taxon>Cryptosporangium</taxon>
    </lineage>
</organism>
<protein>
    <submittedName>
        <fullName evidence="2">MarR family transcriptional regulator</fullName>
    </submittedName>
</protein>
<dbReference type="EMBL" id="VIRS01000001">
    <property type="protein sequence ID" value="TQS47058.1"/>
    <property type="molecule type" value="Genomic_DNA"/>
</dbReference>
<gene>
    <name evidence="2" type="ORF">FL583_02010</name>
</gene>
<dbReference type="SUPFAM" id="SSF46785">
    <property type="entry name" value="Winged helix' DNA-binding domain"/>
    <property type="match status" value="1"/>
</dbReference>
<dbReference type="PROSITE" id="PS50995">
    <property type="entry name" value="HTH_MARR_2"/>
    <property type="match status" value="1"/>
</dbReference>
<dbReference type="SMART" id="SM00347">
    <property type="entry name" value="HTH_MARR"/>
    <property type="match status" value="1"/>
</dbReference>
<dbReference type="Pfam" id="PF12802">
    <property type="entry name" value="MarR_2"/>
    <property type="match status" value="1"/>
</dbReference>
<evidence type="ECO:0000259" key="1">
    <source>
        <dbReference type="PROSITE" id="PS50995"/>
    </source>
</evidence>
<dbReference type="InParanoid" id="A0A545B0H2"/>
<dbReference type="PANTHER" id="PTHR33164:SF43">
    <property type="entry name" value="HTH-TYPE TRANSCRIPTIONAL REPRESSOR YETL"/>
    <property type="match status" value="1"/>
</dbReference>
<dbReference type="OrthoDB" id="4826718at2"/>